<sequence length="452" mass="48321">MSQNTRDGFTSTFGVLVATLGSAVGLGNIWKFPALTGTNGGAGFLLVYLLATLLVGLPVMIAETMIGRAARGDAVTSFDRLAPPNQKGWIAVGWMGFLAAFLILAFYSDVAGWVYAYIFKAMSGSIATTDPKAAEAIFGELVSDPMTSLFWQWVVLGVACCIIMFGVSKGIEAVTRRLMPLLFLLLVVLCVRSLTLSGAEQGLAFLFRPDLSKITPTAILTALGLAFFKLSIGMGTMLTYGSYFRPDQNIPATAMRVMLADLTVSLLAGMAIFPSVFAFGFEPAAGPSLVFMTIPAVFTSMPGGTVFMTIFFILTAIASLGAILSLLEVPVAILSERFHVNRKAASLMATVGIGLLGVPATLSFGVLKDFTIGGLNSFDLFDFLSSNALMPLGGILLCLFVGWVYGPQRTEQQLTNHGALTNRNQVRAIFFLLRYLTPLLIILVLLHGLKVI</sequence>
<dbReference type="PROSITE" id="PS50267">
    <property type="entry name" value="NA_NEUROTRAN_SYMP_3"/>
    <property type="match status" value="1"/>
</dbReference>
<dbReference type="GO" id="GO:0016020">
    <property type="term" value="C:membrane"/>
    <property type="evidence" value="ECO:0007669"/>
    <property type="project" value="UniProtKB-SubCell"/>
</dbReference>
<dbReference type="KEGG" id="doa:AXF15_03625"/>
<dbReference type="AlphaFoldDB" id="A0A0X8JP32"/>
<dbReference type="EMBL" id="CP014230">
    <property type="protein sequence ID" value="AMD92287.1"/>
    <property type="molecule type" value="Genomic_DNA"/>
</dbReference>
<dbReference type="NCBIfam" id="NF037979">
    <property type="entry name" value="Na_transp"/>
    <property type="match status" value="1"/>
</dbReference>
<reference evidence="8" key="1">
    <citation type="submission" date="2016-02" db="EMBL/GenBank/DDBJ databases">
        <authorList>
            <person name="Holder M.E."/>
            <person name="Ajami N.J."/>
            <person name="Petrosino J.F."/>
        </authorList>
    </citation>
    <scope>NUCLEOTIDE SEQUENCE [LARGE SCALE GENOMIC DNA]</scope>
    <source>
        <strain evidence="8">DSM 12838</strain>
    </source>
</reference>
<dbReference type="InterPro" id="IPR047218">
    <property type="entry name" value="YocR/YhdH-like"/>
</dbReference>
<evidence type="ECO:0000256" key="4">
    <source>
        <dbReference type="ARBA" id="ARBA00022989"/>
    </source>
</evidence>
<feature type="transmembrane region" description="Helical" evidence="6">
    <location>
        <begin position="262"/>
        <end position="281"/>
    </location>
</feature>
<feature type="transmembrane region" description="Helical" evidence="6">
    <location>
        <begin position="301"/>
        <end position="327"/>
    </location>
</feature>
<feature type="transmembrane region" description="Helical" evidence="6">
    <location>
        <begin position="12"/>
        <end position="30"/>
    </location>
</feature>
<dbReference type="OrthoDB" id="9762833at2"/>
<dbReference type="RefSeq" id="WP_066603442.1">
    <property type="nucleotide sequence ID" value="NZ_CP014230.1"/>
</dbReference>
<evidence type="ECO:0000256" key="6">
    <source>
        <dbReference type="SAM" id="Phobius"/>
    </source>
</evidence>
<feature type="transmembrane region" description="Helical" evidence="6">
    <location>
        <begin position="219"/>
        <end position="241"/>
    </location>
</feature>
<dbReference type="Pfam" id="PF00209">
    <property type="entry name" value="SNF"/>
    <property type="match status" value="2"/>
</dbReference>
<dbReference type="PRINTS" id="PR00176">
    <property type="entry name" value="NANEUSMPORT"/>
</dbReference>
<gene>
    <name evidence="7" type="ORF">AXF15_03625</name>
</gene>
<dbReference type="SUPFAM" id="SSF161070">
    <property type="entry name" value="SNF-like"/>
    <property type="match status" value="1"/>
</dbReference>
<name>A0A0X8JP32_9BACT</name>
<feature type="transmembrane region" description="Helical" evidence="6">
    <location>
        <begin position="347"/>
        <end position="367"/>
    </location>
</feature>
<dbReference type="PANTHER" id="PTHR42948:SF1">
    <property type="entry name" value="TRANSPORTER"/>
    <property type="match status" value="1"/>
</dbReference>
<feature type="transmembrane region" description="Helical" evidence="6">
    <location>
        <begin position="150"/>
        <end position="167"/>
    </location>
</feature>
<feature type="transmembrane region" description="Helical" evidence="6">
    <location>
        <begin position="42"/>
        <end position="62"/>
    </location>
</feature>
<feature type="transmembrane region" description="Helical" evidence="6">
    <location>
        <begin position="426"/>
        <end position="449"/>
    </location>
</feature>
<feature type="transmembrane region" description="Helical" evidence="6">
    <location>
        <begin position="179"/>
        <end position="199"/>
    </location>
</feature>
<evidence type="ECO:0000256" key="5">
    <source>
        <dbReference type="ARBA" id="ARBA00023136"/>
    </source>
</evidence>
<comment type="subcellular location">
    <subcellularLocation>
        <location evidence="1">Membrane</location>
        <topology evidence="1">Multi-pass membrane protein</topology>
    </subcellularLocation>
</comment>
<accession>A0A0X8JP32</accession>
<feature type="transmembrane region" description="Helical" evidence="6">
    <location>
        <begin position="88"/>
        <end position="107"/>
    </location>
</feature>
<keyword evidence="2" id="KW-0813">Transport</keyword>
<keyword evidence="5 6" id="KW-0472">Membrane</keyword>
<proteinExistence type="predicted"/>
<dbReference type="STRING" id="888061.AXF15_03625"/>
<feature type="transmembrane region" description="Helical" evidence="6">
    <location>
        <begin position="387"/>
        <end position="405"/>
    </location>
</feature>
<evidence type="ECO:0000256" key="3">
    <source>
        <dbReference type="ARBA" id="ARBA00022692"/>
    </source>
</evidence>
<dbReference type="InterPro" id="IPR037272">
    <property type="entry name" value="SNS_sf"/>
</dbReference>
<evidence type="ECO:0000256" key="1">
    <source>
        <dbReference type="ARBA" id="ARBA00004141"/>
    </source>
</evidence>
<evidence type="ECO:0000256" key="2">
    <source>
        <dbReference type="ARBA" id="ARBA00022448"/>
    </source>
</evidence>
<dbReference type="Proteomes" id="UP000063964">
    <property type="component" value="Chromosome"/>
</dbReference>
<dbReference type="PANTHER" id="PTHR42948">
    <property type="entry name" value="TRANSPORTER"/>
    <property type="match status" value="1"/>
</dbReference>
<dbReference type="CDD" id="cd10336">
    <property type="entry name" value="SLC6sbd_Tyt1-Like"/>
    <property type="match status" value="1"/>
</dbReference>
<dbReference type="InterPro" id="IPR000175">
    <property type="entry name" value="Na/ntran_symport"/>
</dbReference>
<keyword evidence="8" id="KW-1185">Reference proteome</keyword>
<evidence type="ECO:0000313" key="7">
    <source>
        <dbReference type="EMBL" id="AMD92287.1"/>
    </source>
</evidence>
<keyword evidence="4 6" id="KW-1133">Transmembrane helix</keyword>
<keyword evidence="3 6" id="KW-0812">Transmembrane</keyword>
<protein>
    <submittedName>
        <fullName evidence="7">Transporter</fullName>
    </submittedName>
</protein>
<evidence type="ECO:0000313" key="8">
    <source>
        <dbReference type="Proteomes" id="UP000063964"/>
    </source>
</evidence>
<organism evidence="7 8">
    <name type="scientific">Desulfomicrobium orale DSM 12838</name>
    <dbReference type="NCBI Taxonomy" id="888061"/>
    <lineage>
        <taxon>Bacteria</taxon>
        <taxon>Pseudomonadati</taxon>
        <taxon>Thermodesulfobacteriota</taxon>
        <taxon>Desulfovibrionia</taxon>
        <taxon>Desulfovibrionales</taxon>
        <taxon>Desulfomicrobiaceae</taxon>
        <taxon>Desulfomicrobium</taxon>
    </lineage>
</organism>